<comment type="caution">
    <text evidence="1">The sequence shown here is derived from an EMBL/GenBank/DDBJ whole genome shotgun (WGS) entry which is preliminary data.</text>
</comment>
<evidence type="ECO:0000313" key="1">
    <source>
        <dbReference type="EMBL" id="PGH36227.1"/>
    </source>
</evidence>
<reference evidence="1 2" key="1">
    <citation type="submission" date="2017-10" db="EMBL/GenBank/DDBJ databases">
        <title>Comparative genomics in systemic dimorphic fungi from Ajellomycetaceae.</title>
        <authorList>
            <person name="Munoz J.F."/>
            <person name="Mcewen J.G."/>
            <person name="Clay O.K."/>
            <person name="Cuomo C.A."/>
        </authorList>
    </citation>
    <scope>NUCLEOTIDE SEQUENCE [LARGE SCALE GENOMIC DNA]</scope>
    <source>
        <strain evidence="1 2">UAMH4076</strain>
    </source>
</reference>
<proteinExistence type="predicted"/>
<dbReference type="EMBL" id="PDND01000010">
    <property type="protein sequence ID" value="PGH36227.1"/>
    <property type="molecule type" value="Genomic_DNA"/>
</dbReference>
<evidence type="ECO:0000313" key="2">
    <source>
        <dbReference type="Proteomes" id="UP000226031"/>
    </source>
</evidence>
<protein>
    <submittedName>
        <fullName evidence="1">Uncharacterized protein</fullName>
    </submittedName>
</protein>
<dbReference type="Proteomes" id="UP000226031">
    <property type="component" value="Unassembled WGS sequence"/>
</dbReference>
<name>A0A2B7ZTZ7_9EURO</name>
<sequence>MEKQGAPFDLDPKNPAAHERCLTYGVYPSGFSEITRLNTHYSTAGTPDEGKGDHMLFICAALRLANINARVFHAKLTLAERAVLVKEFNESNDQ</sequence>
<dbReference type="AlphaFoldDB" id="A0A2B7ZTZ7"/>
<gene>
    <name evidence="1" type="ORF">GX50_00911</name>
</gene>
<organism evidence="1 2">
    <name type="scientific">[Emmonsia] crescens</name>
    <dbReference type="NCBI Taxonomy" id="73230"/>
    <lineage>
        <taxon>Eukaryota</taxon>
        <taxon>Fungi</taxon>
        <taxon>Dikarya</taxon>
        <taxon>Ascomycota</taxon>
        <taxon>Pezizomycotina</taxon>
        <taxon>Eurotiomycetes</taxon>
        <taxon>Eurotiomycetidae</taxon>
        <taxon>Onygenales</taxon>
        <taxon>Ajellomycetaceae</taxon>
        <taxon>Emergomyces</taxon>
    </lineage>
</organism>
<accession>A0A2B7ZTZ7</accession>
<keyword evidence="2" id="KW-1185">Reference proteome</keyword>